<dbReference type="GO" id="GO:0003964">
    <property type="term" value="F:RNA-directed DNA polymerase activity"/>
    <property type="evidence" value="ECO:0007669"/>
    <property type="project" value="UniProtKB-EC"/>
</dbReference>
<dbReference type="Proteomes" id="UP000580250">
    <property type="component" value="Unassembled WGS sequence"/>
</dbReference>
<evidence type="ECO:0000313" key="4">
    <source>
        <dbReference type="Proteomes" id="UP000580250"/>
    </source>
</evidence>
<sequence length="221" mass="25503">MAMQEIQPDIVYVEGTANKVADALSRAPAKWEEIVCKYPREEIPYLMQISVESINRKTLEETIQSDPILEIVFKAIRENWQDTYPEKIKPYFQIRDKLFINGKLILKKPNNQILIPEKLRNGVLKLIHSSHSSHFGIVRSKAKARNIVWWPAINEDIENFIAECEKCQINRPNEPQTASQNNWPEAKLAFERVHIDLAGPVFGKTFLLIVDAYHGILLLSK</sequence>
<dbReference type="EMBL" id="CAJEWN010002242">
    <property type="protein sequence ID" value="CAD2202714.1"/>
    <property type="molecule type" value="Genomic_DNA"/>
</dbReference>
<dbReference type="PANTHER" id="PTHR37984:SF11">
    <property type="entry name" value="INTEGRASE CATALYTIC DOMAIN-CONTAINING PROTEIN"/>
    <property type="match status" value="1"/>
</dbReference>
<name>A0A6V7XTV7_MELEN</name>
<dbReference type="Pfam" id="PF17921">
    <property type="entry name" value="Integrase_H2C2"/>
    <property type="match status" value="1"/>
</dbReference>
<dbReference type="EC" id="2.7.7.49" evidence="1"/>
<protein>
    <recommendedName>
        <fullName evidence="1">RNA-directed DNA polymerase</fullName>
        <ecNumber evidence="1">2.7.7.49</ecNumber>
    </recommendedName>
</protein>
<evidence type="ECO:0000256" key="1">
    <source>
        <dbReference type="ARBA" id="ARBA00012493"/>
    </source>
</evidence>
<evidence type="ECO:0000259" key="2">
    <source>
        <dbReference type="Pfam" id="PF17921"/>
    </source>
</evidence>
<dbReference type="AlphaFoldDB" id="A0A6V7XTV7"/>
<organism evidence="3 4">
    <name type="scientific">Meloidogyne enterolobii</name>
    <name type="common">Root-knot nematode worm</name>
    <name type="synonym">Meloidogyne mayaguensis</name>
    <dbReference type="NCBI Taxonomy" id="390850"/>
    <lineage>
        <taxon>Eukaryota</taxon>
        <taxon>Metazoa</taxon>
        <taxon>Ecdysozoa</taxon>
        <taxon>Nematoda</taxon>
        <taxon>Chromadorea</taxon>
        <taxon>Rhabditida</taxon>
        <taxon>Tylenchina</taxon>
        <taxon>Tylenchomorpha</taxon>
        <taxon>Tylenchoidea</taxon>
        <taxon>Meloidogynidae</taxon>
        <taxon>Meloidogyninae</taxon>
        <taxon>Meloidogyne</taxon>
    </lineage>
</organism>
<dbReference type="Gene3D" id="1.10.340.70">
    <property type="match status" value="1"/>
</dbReference>
<feature type="domain" description="Integrase zinc-binding" evidence="2">
    <location>
        <begin position="115"/>
        <end position="172"/>
    </location>
</feature>
<evidence type="ECO:0000313" key="3">
    <source>
        <dbReference type="EMBL" id="CAD2202714.1"/>
    </source>
</evidence>
<dbReference type="FunFam" id="1.10.340.70:FF:000003">
    <property type="entry name" value="Protein CBG25708"/>
    <property type="match status" value="1"/>
</dbReference>
<comment type="caution">
    <text evidence="3">The sequence shown here is derived from an EMBL/GenBank/DDBJ whole genome shotgun (WGS) entry which is preliminary data.</text>
</comment>
<dbReference type="PANTHER" id="PTHR37984">
    <property type="entry name" value="PROTEIN CBG26694"/>
    <property type="match status" value="1"/>
</dbReference>
<reference evidence="3 4" key="1">
    <citation type="submission" date="2020-08" db="EMBL/GenBank/DDBJ databases">
        <authorList>
            <person name="Koutsovoulos G."/>
            <person name="Danchin GJ E."/>
        </authorList>
    </citation>
    <scope>NUCLEOTIDE SEQUENCE [LARGE SCALE GENOMIC DNA]</scope>
</reference>
<dbReference type="OrthoDB" id="5851910at2759"/>
<dbReference type="InterPro" id="IPR050951">
    <property type="entry name" value="Retrovirus_Pol_polyprotein"/>
</dbReference>
<dbReference type="InterPro" id="IPR041588">
    <property type="entry name" value="Integrase_H2C2"/>
</dbReference>
<gene>
    <name evidence="3" type="ORF">MENT_LOCUS56361</name>
</gene>
<accession>A0A6V7XTV7</accession>
<proteinExistence type="predicted"/>